<keyword evidence="5" id="KW-0812">Transmembrane</keyword>
<accession>A0A940DJZ6</accession>
<evidence type="ECO:0000256" key="7">
    <source>
        <dbReference type="ARBA" id="ARBA00023237"/>
    </source>
</evidence>
<feature type="chain" id="PRO_5037852655" evidence="9">
    <location>
        <begin position="23"/>
        <end position="436"/>
    </location>
</feature>
<dbReference type="Proteomes" id="UP000712007">
    <property type="component" value="Unassembled WGS sequence"/>
</dbReference>
<dbReference type="PANTHER" id="PTHR30026:SF23">
    <property type="entry name" value="TO APRF-PUTATIVE OUTER MEMBRANE EFFLUX PROTEIN OR SECRETED ALKALINE PHOSPHATASE-RELATED"/>
    <property type="match status" value="1"/>
</dbReference>
<dbReference type="AlphaFoldDB" id="A0A940DJZ6"/>
<keyword evidence="9" id="KW-0732">Signal</keyword>
<evidence type="ECO:0000256" key="3">
    <source>
        <dbReference type="ARBA" id="ARBA00022448"/>
    </source>
</evidence>
<evidence type="ECO:0000256" key="8">
    <source>
        <dbReference type="SAM" id="Coils"/>
    </source>
</evidence>
<keyword evidence="8" id="KW-0175">Coiled coil</keyword>
<dbReference type="GO" id="GO:0015562">
    <property type="term" value="F:efflux transmembrane transporter activity"/>
    <property type="evidence" value="ECO:0007669"/>
    <property type="project" value="InterPro"/>
</dbReference>
<name>A0A940DJZ6_9BACT</name>
<dbReference type="PANTHER" id="PTHR30026">
    <property type="entry name" value="OUTER MEMBRANE PROTEIN TOLC"/>
    <property type="match status" value="1"/>
</dbReference>
<feature type="coiled-coil region" evidence="8">
    <location>
        <begin position="363"/>
        <end position="390"/>
    </location>
</feature>
<comment type="caution">
    <text evidence="10">The sequence shown here is derived from an EMBL/GenBank/DDBJ whole genome shotgun (WGS) entry which is preliminary data.</text>
</comment>
<gene>
    <name evidence="10" type="ORF">IAC51_04295</name>
</gene>
<evidence type="ECO:0000313" key="10">
    <source>
        <dbReference type="EMBL" id="MBO8439851.1"/>
    </source>
</evidence>
<organism evidence="10 11">
    <name type="scientific">Candidatus Aphodosoma intestinipullorum</name>
    <dbReference type="NCBI Taxonomy" id="2840674"/>
    <lineage>
        <taxon>Bacteria</taxon>
        <taxon>Pseudomonadati</taxon>
        <taxon>Bacteroidota</taxon>
        <taxon>Bacteroidia</taxon>
        <taxon>Bacteroidales</taxon>
        <taxon>Candidatus Aphodosoma</taxon>
    </lineage>
</organism>
<evidence type="ECO:0000256" key="1">
    <source>
        <dbReference type="ARBA" id="ARBA00004442"/>
    </source>
</evidence>
<evidence type="ECO:0000256" key="5">
    <source>
        <dbReference type="ARBA" id="ARBA00022692"/>
    </source>
</evidence>
<feature type="signal peptide" evidence="9">
    <location>
        <begin position="1"/>
        <end position="22"/>
    </location>
</feature>
<evidence type="ECO:0000256" key="9">
    <source>
        <dbReference type="SAM" id="SignalP"/>
    </source>
</evidence>
<evidence type="ECO:0000313" key="11">
    <source>
        <dbReference type="Proteomes" id="UP000712007"/>
    </source>
</evidence>
<comment type="subcellular location">
    <subcellularLocation>
        <location evidence="1">Cell outer membrane</location>
    </subcellularLocation>
</comment>
<dbReference type="Gene3D" id="1.20.1600.10">
    <property type="entry name" value="Outer membrane efflux proteins (OEP)"/>
    <property type="match status" value="1"/>
</dbReference>
<keyword evidence="3" id="KW-0813">Transport</keyword>
<evidence type="ECO:0000256" key="4">
    <source>
        <dbReference type="ARBA" id="ARBA00022452"/>
    </source>
</evidence>
<dbReference type="EMBL" id="JADIMV010000071">
    <property type="protein sequence ID" value="MBO8439851.1"/>
    <property type="molecule type" value="Genomic_DNA"/>
</dbReference>
<dbReference type="InterPro" id="IPR051906">
    <property type="entry name" value="TolC-like"/>
</dbReference>
<dbReference type="SUPFAM" id="SSF56954">
    <property type="entry name" value="Outer membrane efflux proteins (OEP)"/>
    <property type="match status" value="1"/>
</dbReference>
<sequence>MRCWRVCSALGAVLLWAAMATAQGDTLRLTVEELLRMGMENNLKLKADTMEVQMAKDRRRSAAAERSPELTVSARAGYMGQPIVFEQGLTRPTYPDAPDWMQDYAVDFTQPIFHGGKIHYAVKRATIAQTIAELQAESDGDALKLGLMQHYLDLFSLYKQRDVLTRSIAESERRLEDIKRMKREGLITNNDVLRSELQLTNDRLQLDETENSIALVSHQIDVLLGLDEGLLIAPDTTLLARSYITGSYEEYLQQAYDGNPDIKMLAKETEMAEADVKIERAGYMPDIDLYVGDALARPITRTMEDKFSNTWNVGVNISYPLSSLYKNRDGVSEKKRNVLLRKNMEEQYKQEVRVGIRSAYIRHSEAVKQVDALRLSVKQAEENYRIMQNRYLSQLTTLTDLLDAENVRLEAELLLTTAQTRVIYTYYELQKACGNI</sequence>
<proteinExistence type="inferred from homology"/>
<dbReference type="GO" id="GO:0015288">
    <property type="term" value="F:porin activity"/>
    <property type="evidence" value="ECO:0007669"/>
    <property type="project" value="TreeGrafter"/>
</dbReference>
<keyword evidence="7" id="KW-0998">Cell outer membrane</keyword>
<dbReference type="GO" id="GO:0009279">
    <property type="term" value="C:cell outer membrane"/>
    <property type="evidence" value="ECO:0007669"/>
    <property type="project" value="UniProtKB-SubCell"/>
</dbReference>
<keyword evidence="4" id="KW-1134">Transmembrane beta strand</keyword>
<evidence type="ECO:0000256" key="2">
    <source>
        <dbReference type="ARBA" id="ARBA00007613"/>
    </source>
</evidence>
<dbReference type="GO" id="GO:1990281">
    <property type="term" value="C:efflux pump complex"/>
    <property type="evidence" value="ECO:0007669"/>
    <property type="project" value="TreeGrafter"/>
</dbReference>
<comment type="similarity">
    <text evidence="2">Belongs to the outer membrane factor (OMF) (TC 1.B.17) family.</text>
</comment>
<keyword evidence="6" id="KW-0472">Membrane</keyword>
<reference evidence="10" key="2">
    <citation type="journal article" date="2021" name="PeerJ">
        <title>Extensive microbial diversity within the chicken gut microbiome revealed by metagenomics and culture.</title>
        <authorList>
            <person name="Gilroy R."/>
            <person name="Ravi A."/>
            <person name="Getino M."/>
            <person name="Pursley I."/>
            <person name="Horton D.L."/>
            <person name="Alikhan N.F."/>
            <person name="Baker D."/>
            <person name="Gharbi K."/>
            <person name="Hall N."/>
            <person name="Watson M."/>
            <person name="Adriaenssens E.M."/>
            <person name="Foster-Nyarko E."/>
            <person name="Jarju S."/>
            <person name="Secka A."/>
            <person name="Antonio M."/>
            <person name="Oren A."/>
            <person name="Chaudhuri R.R."/>
            <person name="La Ragione R."/>
            <person name="Hildebrand F."/>
            <person name="Pallen M.J."/>
        </authorList>
    </citation>
    <scope>NUCLEOTIDE SEQUENCE</scope>
    <source>
        <strain evidence="10">3924</strain>
    </source>
</reference>
<protein>
    <submittedName>
        <fullName evidence="10">TolC family protein</fullName>
    </submittedName>
</protein>
<reference evidence="10" key="1">
    <citation type="submission" date="2020-10" db="EMBL/GenBank/DDBJ databases">
        <authorList>
            <person name="Gilroy R."/>
        </authorList>
    </citation>
    <scope>NUCLEOTIDE SEQUENCE</scope>
    <source>
        <strain evidence="10">3924</strain>
    </source>
</reference>
<dbReference type="InterPro" id="IPR003423">
    <property type="entry name" value="OMP_efflux"/>
</dbReference>
<dbReference type="Pfam" id="PF02321">
    <property type="entry name" value="OEP"/>
    <property type="match status" value="2"/>
</dbReference>
<evidence type="ECO:0000256" key="6">
    <source>
        <dbReference type="ARBA" id="ARBA00023136"/>
    </source>
</evidence>